<organism evidence="1 2">
    <name type="scientific">Blastopirellula marina</name>
    <dbReference type="NCBI Taxonomy" id="124"/>
    <lineage>
        <taxon>Bacteria</taxon>
        <taxon>Pseudomonadati</taxon>
        <taxon>Planctomycetota</taxon>
        <taxon>Planctomycetia</taxon>
        <taxon>Pirellulales</taxon>
        <taxon>Pirellulaceae</taxon>
        <taxon>Blastopirellula</taxon>
    </lineage>
</organism>
<dbReference type="AlphaFoldDB" id="A0A2S8GRN5"/>
<dbReference type="Proteomes" id="UP000237819">
    <property type="component" value="Unassembled WGS sequence"/>
</dbReference>
<accession>A0A2S8GRN5</accession>
<proteinExistence type="predicted"/>
<evidence type="ECO:0000313" key="1">
    <source>
        <dbReference type="EMBL" id="PQO47088.1"/>
    </source>
</evidence>
<reference evidence="1 2" key="1">
    <citation type="submission" date="2018-02" db="EMBL/GenBank/DDBJ databases">
        <title>Comparative genomes isolates from brazilian mangrove.</title>
        <authorList>
            <person name="Araujo J.E."/>
            <person name="Taketani R.G."/>
            <person name="Silva M.C.P."/>
            <person name="Loureco M.V."/>
            <person name="Andreote F.D."/>
        </authorList>
    </citation>
    <scope>NUCLEOTIDE SEQUENCE [LARGE SCALE GENOMIC DNA]</scope>
    <source>
        <strain evidence="1 2">Nap-Phe MGV</strain>
    </source>
</reference>
<comment type="caution">
    <text evidence="1">The sequence shown here is derived from an EMBL/GenBank/DDBJ whole genome shotgun (WGS) entry which is preliminary data.</text>
</comment>
<evidence type="ECO:0000313" key="2">
    <source>
        <dbReference type="Proteomes" id="UP000237819"/>
    </source>
</evidence>
<gene>
    <name evidence="1" type="ORF">C5Y93_06235</name>
</gene>
<name>A0A2S8GRN5_9BACT</name>
<dbReference type="EMBL" id="PUHZ01000006">
    <property type="protein sequence ID" value="PQO47088.1"/>
    <property type="molecule type" value="Genomic_DNA"/>
</dbReference>
<sequence>MAESTETNVWRDLLERWPKDMPHKGVIMTELNESIPFVGFAYDDNLMVVQRQTPDAIGARQAIIPFRAISYLKITAIVLPKTYTEFGFKGTMPKV</sequence>
<protein>
    <submittedName>
        <fullName evidence="1">Uncharacterized protein</fullName>
    </submittedName>
</protein>